<proteinExistence type="predicted"/>
<sequence>MNRDLSFNDLPGEILQEIFSQCLPHPSSIHALPRFGCQESFASLRNAPLLLCNVCKQWRAVAISSPNLWTTMSVIVRSGVAVPAPDLVSVWLYRSGALPLNLALYQQNESTANCVVTGHILSLFQRHISQWGDIHFELHGYDHSQSFAMNEQVGLLLHRFRLHTSLLYPEQEKALFSVLHRAPKLNTLHVSRIPDLDLFGGSPIPIPWPQLVHLCLDYVPAVGTALHILNMSPCLETCCMKIDAAKGSLLYHSSGLSRLRTLSVNLASESLACFFEQLTLPKLVDLTIFVRGPLEHYGWAQEQFDAFLIRSNCHIRRLEIHDTGMNSSEFAACVQHVGLQALAELIIDDTRGWTWDPFVTQEALRLLTFPLLLGQPYAYEIFTSHQSSRSSVLSGGSIPHKSYLLPFLKELTIRGNCLLSPDGAVADMVESRWKYNIGKAARLNLVEVELPLNHVEDMRRLKGLQGEGLEVVLSQQY</sequence>
<reference evidence="1 2" key="1">
    <citation type="journal article" name="Sci. Rep.">
        <title>Telomere-to-telomere assembled and centromere annotated genomes of the two main subspecies of the button mushroom Agaricus bisporus reveal especially polymorphic chromosome ends.</title>
        <authorList>
            <person name="Sonnenberg A.S.M."/>
            <person name="Sedaghat-Telgerd N."/>
            <person name="Lavrijssen B."/>
            <person name="Ohm R.A."/>
            <person name="Hendrickx P.M."/>
            <person name="Scholtmeijer K."/>
            <person name="Baars J.J.P."/>
            <person name="van Peer A."/>
        </authorList>
    </citation>
    <scope>NUCLEOTIDE SEQUENCE [LARGE SCALE GENOMIC DNA]</scope>
    <source>
        <strain evidence="1 2">H119_p4</strain>
    </source>
</reference>
<evidence type="ECO:0000313" key="1">
    <source>
        <dbReference type="EMBL" id="KAF7782312.1"/>
    </source>
</evidence>
<accession>A0A8H7KJF7</accession>
<dbReference type="Proteomes" id="UP000629468">
    <property type="component" value="Unassembled WGS sequence"/>
</dbReference>
<organism evidence="1 2">
    <name type="scientific">Agaricus bisporus var. burnettii</name>
    <dbReference type="NCBI Taxonomy" id="192524"/>
    <lineage>
        <taxon>Eukaryota</taxon>
        <taxon>Fungi</taxon>
        <taxon>Dikarya</taxon>
        <taxon>Basidiomycota</taxon>
        <taxon>Agaricomycotina</taxon>
        <taxon>Agaricomycetes</taxon>
        <taxon>Agaricomycetidae</taxon>
        <taxon>Agaricales</taxon>
        <taxon>Agaricineae</taxon>
        <taxon>Agaricaceae</taxon>
        <taxon>Agaricus</taxon>
    </lineage>
</organism>
<protein>
    <recommendedName>
        <fullName evidence="3">F-box domain-containing protein</fullName>
    </recommendedName>
</protein>
<dbReference type="EMBL" id="JABXXO010000003">
    <property type="protein sequence ID" value="KAF7782312.1"/>
    <property type="molecule type" value="Genomic_DNA"/>
</dbReference>
<name>A0A8H7KJF7_AGABI</name>
<dbReference type="Gene3D" id="1.20.1280.50">
    <property type="match status" value="1"/>
</dbReference>
<dbReference type="AlphaFoldDB" id="A0A8H7KJF7"/>
<comment type="caution">
    <text evidence="1">The sequence shown here is derived from an EMBL/GenBank/DDBJ whole genome shotgun (WGS) entry which is preliminary data.</text>
</comment>
<gene>
    <name evidence="1" type="ORF">Agabi119p4_1688</name>
</gene>
<evidence type="ECO:0000313" key="2">
    <source>
        <dbReference type="Proteomes" id="UP000629468"/>
    </source>
</evidence>
<evidence type="ECO:0008006" key="3">
    <source>
        <dbReference type="Google" id="ProtNLM"/>
    </source>
</evidence>